<feature type="domain" description="HAMP" evidence="12">
    <location>
        <begin position="218"/>
        <end position="272"/>
    </location>
</feature>
<comment type="similarity">
    <text evidence="7">Belongs to the methyl-accepting chemotaxis (MCP) protein family.</text>
</comment>
<reference evidence="14" key="1">
    <citation type="journal article" date="2019" name="Int. J. Syst. Evol. Microbiol.">
        <title>The Global Catalogue of Microorganisms (GCM) 10K type strain sequencing project: providing services to taxonomists for standard genome sequencing and annotation.</title>
        <authorList>
            <consortium name="The Broad Institute Genomics Platform"/>
            <consortium name="The Broad Institute Genome Sequencing Center for Infectious Disease"/>
            <person name="Wu L."/>
            <person name="Ma J."/>
        </authorList>
    </citation>
    <scope>NUCLEOTIDE SEQUENCE [LARGE SCALE GENOMIC DNA]</scope>
    <source>
        <strain evidence="14">JCM 15896</strain>
    </source>
</reference>
<evidence type="ECO:0000256" key="4">
    <source>
        <dbReference type="ARBA" id="ARBA00022989"/>
    </source>
</evidence>
<evidence type="ECO:0000256" key="6">
    <source>
        <dbReference type="ARBA" id="ARBA00023224"/>
    </source>
</evidence>
<dbReference type="Proteomes" id="UP001500359">
    <property type="component" value="Unassembled WGS sequence"/>
</dbReference>
<keyword evidence="14" id="KW-1185">Reference proteome</keyword>
<dbReference type="PROSITE" id="PS50192">
    <property type="entry name" value="T_SNARE"/>
    <property type="match status" value="1"/>
</dbReference>
<feature type="domain" description="T-SNARE coiled-coil homology" evidence="11">
    <location>
        <begin position="464"/>
        <end position="526"/>
    </location>
</feature>
<keyword evidence="4 9" id="KW-1133">Transmembrane helix</keyword>
<keyword evidence="6 8" id="KW-0807">Transducer</keyword>
<dbReference type="InterPro" id="IPR000727">
    <property type="entry name" value="T_SNARE_dom"/>
</dbReference>
<evidence type="ECO:0008006" key="15">
    <source>
        <dbReference type="Google" id="ProtNLM"/>
    </source>
</evidence>
<dbReference type="InterPro" id="IPR004089">
    <property type="entry name" value="MCPsignal_dom"/>
</dbReference>
<dbReference type="PANTHER" id="PTHR32089">
    <property type="entry name" value="METHYL-ACCEPTING CHEMOTAXIS PROTEIN MCPB"/>
    <property type="match status" value="1"/>
</dbReference>
<keyword evidence="2" id="KW-0997">Cell inner membrane</keyword>
<feature type="domain" description="Methyl-accepting transducer" evidence="10">
    <location>
        <begin position="277"/>
        <end position="513"/>
    </location>
</feature>
<evidence type="ECO:0000259" key="10">
    <source>
        <dbReference type="PROSITE" id="PS50111"/>
    </source>
</evidence>
<dbReference type="EMBL" id="BAAAFD010000004">
    <property type="protein sequence ID" value="GAA0856436.1"/>
    <property type="molecule type" value="Genomic_DNA"/>
</dbReference>
<evidence type="ECO:0000256" key="3">
    <source>
        <dbReference type="ARBA" id="ARBA00022692"/>
    </source>
</evidence>
<evidence type="ECO:0000256" key="1">
    <source>
        <dbReference type="ARBA" id="ARBA00004429"/>
    </source>
</evidence>
<evidence type="ECO:0000313" key="14">
    <source>
        <dbReference type="Proteomes" id="UP001500359"/>
    </source>
</evidence>
<dbReference type="SUPFAM" id="SSF58104">
    <property type="entry name" value="Methyl-accepting chemotaxis protein (MCP) signaling domain"/>
    <property type="match status" value="1"/>
</dbReference>
<dbReference type="InterPro" id="IPR003660">
    <property type="entry name" value="HAMP_dom"/>
</dbReference>
<evidence type="ECO:0000256" key="7">
    <source>
        <dbReference type="ARBA" id="ARBA00029447"/>
    </source>
</evidence>
<keyword evidence="2" id="KW-1003">Cell membrane</keyword>
<dbReference type="SMART" id="SM00283">
    <property type="entry name" value="MA"/>
    <property type="match status" value="1"/>
</dbReference>
<evidence type="ECO:0000256" key="2">
    <source>
        <dbReference type="ARBA" id="ARBA00022519"/>
    </source>
</evidence>
<feature type="transmembrane region" description="Helical" evidence="9">
    <location>
        <begin position="194"/>
        <end position="217"/>
    </location>
</feature>
<evidence type="ECO:0000313" key="13">
    <source>
        <dbReference type="EMBL" id="GAA0856436.1"/>
    </source>
</evidence>
<protein>
    <recommendedName>
        <fullName evidence="15">Methyl-accepting chemotaxis protein</fullName>
    </recommendedName>
</protein>
<sequence>MAIKTSQGVLMNFLSKMSIAKKMFLIPIIGTLGFMIYLAISTGFALNNVALLDNASSVQFPALRASSSALVNMQKVKDTLSSAVTTGDEEALSSATAYAAETRALLSQIKLLDPELSDEANNILNNFNAYYDLAFDVSRSMINNTADYSKLGELSTKMNNNYDMSTNALTAFENARLEEFKGAIAKADSNASRAIWVGVIMGVITTVLLFATAIPIVKGIRDSIVKVVESLKDIAQEDGDLTVRIQTNNEDEVGDLVHWFNQFMQKLQGVVKDIVNASLPLSELAQNLNQLTDDTNKTIVVQQTAANQAKQAVDNMTNSVSAVATSAAEAAKAAGDASSAASDGQSVVNHTVSSIQQLAANVQETAEVIRKLESDSNQVGVVLDVIKGIAEQTNLLALNAAIEAARAGEQGRGFAVVADEVRTLASRTQQSTEEIQSTIEQLQGAARSAVSVMAKGTEQATESVDTANEAGASLDVITQTINKITAMNDQIAASTGEQQKVADTISSNVDEIHDRTAETSSSSGKLASVSAELAQLAQHLEAITKQFKV</sequence>
<dbReference type="Pfam" id="PF00015">
    <property type="entry name" value="MCPsignal"/>
    <property type="match status" value="1"/>
</dbReference>
<evidence type="ECO:0000259" key="11">
    <source>
        <dbReference type="PROSITE" id="PS50192"/>
    </source>
</evidence>
<name>A0ABP3WV43_9ALTE</name>
<evidence type="ECO:0000256" key="8">
    <source>
        <dbReference type="PROSITE-ProRule" id="PRU00284"/>
    </source>
</evidence>
<dbReference type="Gene3D" id="1.10.287.950">
    <property type="entry name" value="Methyl-accepting chemotaxis protein"/>
    <property type="match status" value="1"/>
</dbReference>
<comment type="subcellular location">
    <subcellularLocation>
        <location evidence="1">Cell inner membrane</location>
        <topology evidence="1">Multi-pass membrane protein</topology>
    </subcellularLocation>
</comment>
<evidence type="ECO:0000259" key="12">
    <source>
        <dbReference type="PROSITE" id="PS50885"/>
    </source>
</evidence>
<dbReference type="PANTHER" id="PTHR32089:SF119">
    <property type="entry name" value="METHYL-ACCEPTING CHEMOTAXIS PROTEIN CTPL"/>
    <property type="match status" value="1"/>
</dbReference>
<dbReference type="PROSITE" id="PS50885">
    <property type="entry name" value="HAMP"/>
    <property type="match status" value="1"/>
</dbReference>
<dbReference type="SMART" id="SM00304">
    <property type="entry name" value="HAMP"/>
    <property type="match status" value="1"/>
</dbReference>
<gene>
    <name evidence="13" type="ORF">GCM10009114_18370</name>
</gene>
<evidence type="ECO:0000256" key="5">
    <source>
        <dbReference type="ARBA" id="ARBA00023136"/>
    </source>
</evidence>
<keyword evidence="3 9" id="KW-0812">Transmembrane</keyword>
<comment type="caution">
    <text evidence="13">The sequence shown here is derived from an EMBL/GenBank/DDBJ whole genome shotgun (WGS) entry which is preliminary data.</text>
</comment>
<keyword evidence="5 9" id="KW-0472">Membrane</keyword>
<organism evidence="13 14">
    <name type="scientific">Aliiglaciecola litoralis</name>
    <dbReference type="NCBI Taxonomy" id="582857"/>
    <lineage>
        <taxon>Bacteria</taxon>
        <taxon>Pseudomonadati</taxon>
        <taxon>Pseudomonadota</taxon>
        <taxon>Gammaproteobacteria</taxon>
        <taxon>Alteromonadales</taxon>
        <taxon>Alteromonadaceae</taxon>
        <taxon>Aliiglaciecola</taxon>
    </lineage>
</organism>
<dbReference type="CDD" id="cd06225">
    <property type="entry name" value="HAMP"/>
    <property type="match status" value="1"/>
</dbReference>
<proteinExistence type="inferred from homology"/>
<dbReference type="Pfam" id="PF00672">
    <property type="entry name" value="HAMP"/>
    <property type="match status" value="1"/>
</dbReference>
<dbReference type="PROSITE" id="PS50111">
    <property type="entry name" value="CHEMOTAXIS_TRANSDUC_2"/>
    <property type="match status" value="1"/>
</dbReference>
<feature type="transmembrane region" description="Helical" evidence="9">
    <location>
        <begin position="24"/>
        <end position="46"/>
    </location>
</feature>
<evidence type="ECO:0000256" key="9">
    <source>
        <dbReference type="SAM" id="Phobius"/>
    </source>
</evidence>
<accession>A0ABP3WV43</accession>